<sequence length="156" mass="17705">MAFVHLHNHSEYSLLDGATKINAMVEKAKSDDQKYIALTDHGNMFGALDFYKTCTKAGIKPIMGFEAYLAQDRFDKTNKGSFHLTLLAKNDAGYQNLLKLSTFSYTEGFYYKPRIDKQLLREYAEGLIAGSACLHGEINYYLLNNDYDLAKKACFE</sequence>
<dbReference type="EMBL" id="DRZX01000029">
    <property type="protein sequence ID" value="HHS48358.1"/>
    <property type="molecule type" value="Genomic_DNA"/>
</dbReference>
<evidence type="ECO:0000256" key="1">
    <source>
        <dbReference type="ARBA" id="ARBA00019114"/>
    </source>
</evidence>
<dbReference type="InterPro" id="IPR003141">
    <property type="entry name" value="Pol/His_phosphatase_N"/>
</dbReference>
<dbReference type="PANTHER" id="PTHR32294:SF0">
    <property type="entry name" value="DNA POLYMERASE III SUBUNIT ALPHA"/>
    <property type="match status" value="1"/>
</dbReference>
<dbReference type="InterPro" id="IPR004013">
    <property type="entry name" value="PHP_dom"/>
</dbReference>
<dbReference type="SUPFAM" id="SSF89550">
    <property type="entry name" value="PHP domain-like"/>
    <property type="match status" value="1"/>
</dbReference>
<name>A0A7C6A647_DESAE</name>
<gene>
    <name evidence="3" type="ORF">ENM99_00565</name>
</gene>
<accession>A0A7C6A647</accession>
<evidence type="ECO:0000259" key="2">
    <source>
        <dbReference type="SMART" id="SM00481"/>
    </source>
</evidence>
<proteinExistence type="predicted"/>
<reference evidence="3" key="1">
    <citation type="journal article" date="2020" name="mSystems">
        <title>Genome- and Community-Level Interaction Insights into Carbon Utilization and Element Cycling Functions of Hydrothermarchaeota in Hydrothermal Sediment.</title>
        <authorList>
            <person name="Zhou Z."/>
            <person name="Liu Y."/>
            <person name="Xu W."/>
            <person name="Pan J."/>
            <person name="Luo Z.H."/>
            <person name="Li M."/>
        </authorList>
    </citation>
    <scope>NUCLEOTIDE SEQUENCE [LARGE SCALE GENOMIC DNA]</scope>
    <source>
        <strain evidence="3">SpSt-1135</strain>
    </source>
</reference>
<dbReference type="Pfam" id="PF02811">
    <property type="entry name" value="PHP"/>
    <property type="match status" value="1"/>
</dbReference>
<dbReference type="AlphaFoldDB" id="A0A7C6A647"/>
<feature type="domain" description="Polymerase/histidinol phosphatase N-terminal" evidence="2">
    <location>
        <begin position="4"/>
        <end position="71"/>
    </location>
</feature>
<protein>
    <recommendedName>
        <fullName evidence="1">DNA polymerase III subunit alpha</fullName>
    </recommendedName>
</protein>
<organism evidence="3">
    <name type="scientific">Desulfurella acetivorans</name>
    <dbReference type="NCBI Taxonomy" id="33002"/>
    <lineage>
        <taxon>Bacteria</taxon>
        <taxon>Pseudomonadati</taxon>
        <taxon>Campylobacterota</taxon>
        <taxon>Desulfurellia</taxon>
        <taxon>Desulfurellales</taxon>
        <taxon>Desulfurellaceae</taxon>
        <taxon>Desulfurella</taxon>
    </lineage>
</organism>
<dbReference type="GO" id="GO:0006260">
    <property type="term" value="P:DNA replication"/>
    <property type="evidence" value="ECO:0007669"/>
    <property type="project" value="InterPro"/>
</dbReference>
<comment type="caution">
    <text evidence="3">The sequence shown here is derived from an EMBL/GenBank/DDBJ whole genome shotgun (WGS) entry which is preliminary data.</text>
</comment>
<feature type="non-terminal residue" evidence="3">
    <location>
        <position position="156"/>
    </location>
</feature>
<dbReference type="SMART" id="SM00481">
    <property type="entry name" value="POLIIIAc"/>
    <property type="match status" value="1"/>
</dbReference>
<dbReference type="InterPro" id="IPR016195">
    <property type="entry name" value="Pol/histidinol_Pase-like"/>
</dbReference>
<dbReference type="Gene3D" id="3.20.20.140">
    <property type="entry name" value="Metal-dependent hydrolases"/>
    <property type="match status" value="1"/>
</dbReference>
<dbReference type="Proteomes" id="UP000886400">
    <property type="component" value="Unassembled WGS sequence"/>
</dbReference>
<dbReference type="PANTHER" id="PTHR32294">
    <property type="entry name" value="DNA POLYMERASE III SUBUNIT ALPHA"/>
    <property type="match status" value="1"/>
</dbReference>
<dbReference type="GO" id="GO:0008408">
    <property type="term" value="F:3'-5' exonuclease activity"/>
    <property type="evidence" value="ECO:0007669"/>
    <property type="project" value="InterPro"/>
</dbReference>
<evidence type="ECO:0000313" key="3">
    <source>
        <dbReference type="EMBL" id="HHS48358.1"/>
    </source>
</evidence>
<dbReference type="InterPro" id="IPR004805">
    <property type="entry name" value="DnaE2/DnaE/PolC"/>
</dbReference>